<proteinExistence type="predicted"/>
<dbReference type="EMBL" id="OW240917">
    <property type="protein sequence ID" value="CAH2300806.1"/>
    <property type="molecule type" value="Genomic_DNA"/>
</dbReference>
<name>A0AAD1SGT7_PELCU</name>
<reference evidence="1" key="1">
    <citation type="submission" date="2022-03" db="EMBL/GenBank/DDBJ databases">
        <authorList>
            <person name="Alioto T."/>
            <person name="Alioto T."/>
            <person name="Gomez Garrido J."/>
        </authorList>
    </citation>
    <scope>NUCLEOTIDE SEQUENCE</scope>
</reference>
<gene>
    <name evidence="1" type="ORF">PECUL_23A022897</name>
</gene>
<dbReference type="Proteomes" id="UP001295444">
    <property type="component" value="Chromosome 06"/>
</dbReference>
<organism evidence="1 2">
    <name type="scientific">Pelobates cultripes</name>
    <name type="common">Western spadefoot toad</name>
    <dbReference type="NCBI Taxonomy" id="61616"/>
    <lineage>
        <taxon>Eukaryota</taxon>
        <taxon>Metazoa</taxon>
        <taxon>Chordata</taxon>
        <taxon>Craniata</taxon>
        <taxon>Vertebrata</taxon>
        <taxon>Euteleostomi</taxon>
        <taxon>Amphibia</taxon>
        <taxon>Batrachia</taxon>
        <taxon>Anura</taxon>
        <taxon>Pelobatoidea</taxon>
        <taxon>Pelobatidae</taxon>
        <taxon>Pelobates</taxon>
    </lineage>
</organism>
<sequence>MLLPFLNSSFIKCQLITEPLEGPSSRDQNGPSGTNGIIRDKVSKSIERYVRPYLAQEKVTQND</sequence>
<dbReference type="AlphaFoldDB" id="A0AAD1SGT7"/>
<evidence type="ECO:0000313" key="2">
    <source>
        <dbReference type="Proteomes" id="UP001295444"/>
    </source>
</evidence>
<evidence type="ECO:0000313" key="1">
    <source>
        <dbReference type="EMBL" id="CAH2300806.1"/>
    </source>
</evidence>
<protein>
    <submittedName>
        <fullName evidence="1">Uncharacterized protein</fullName>
    </submittedName>
</protein>
<accession>A0AAD1SGT7</accession>
<keyword evidence="2" id="KW-1185">Reference proteome</keyword>